<keyword evidence="2" id="KW-1185">Reference proteome</keyword>
<gene>
    <name evidence="1" type="ORF">CTI12_AA296700</name>
</gene>
<name>A0A2U1LMX7_ARTAN</name>
<evidence type="ECO:0000313" key="1">
    <source>
        <dbReference type="EMBL" id="PWA50356.1"/>
    </source>
</evidence>
<dbReference type="EMBL" id="PKPP01008565">
    <property type="protein sequence ID" value="PWA50356.1"/>
    <property type="molecule type" value="Genomic_DNA"/>
</dbReference>
<sequence>MFADAKCEGKKKINSSVAKLHTSARIDQQVAAKTETKGQIKLCFKTATRKDVASIRSFQLTQEAFKMVYKALKGVLQITDPRIR</sequence>
<protein>
    <submittedName>
        <fullName evidence="1">DNA repair protein RAD50</fullName>
    </submittedName>
</protein>
<reference evidence="1 2" key="1">
    <citation type="journal article" date="2018" name="Mol. Plant">
        <title>The genome of Artemisia annua provides insight into the evolution of Asteraceae family and artemisinin biosynthesis.</title>
        <authorList>
            <person name="Shen Q."/>
            <person name="Zhang L."/>
            <person name="Liao Z."/>
            <person name="Wang S."/>
            <person name="Yan T."/>
            <person name="Shi P."/>
            <person name="Liu M."/>
            <person name="Fu X."/>
            <person name="Pan Q."/>
            <person name="Wang Y."/>
            <person name="Lv Z."/>
            <person name="Lu X."/>
            <person name="Zhang F."/>
            <person name="Jiang W."/>
            <person name="Ma Y."/>
            <person name="Chen M."/>
            <person name="Hao X."/>
            <person name="Li L."/>
            <person name="Tang Y."/>
            <person name="Lv G."/>
            <person name="Zhou Y."/>
            <person name="Sun X."/>
            <person name="Brodelius P.E."/>
            <person name="Rose J.K.C."/>
            <person name="Tang K."/>
        </authorList>
    </citation>
    <scope>NUCLEOTIDE SEQUENCE [LARGE SCALE GENOMIC DNA]</scope>
    <source>
        <strain evidence="2">cv. Huhao1</strain>
        <tissue evidence="1">Leaf</tissue>
    </source>
</reference>
<dbReference type="STRING" id="35608.A0A2U1LMX7"/>
<dbReference type="AlphaFoldDB" id="A0A2U1LMX7"/>
<dbReference type="Proteomes" id="UP000245207">
    <property type="component" value="Unassembled WGS sequence"/>
</dbReference>
<dbReference type="OrthoDB" id="1701016at2759"/>
<proteinExistence type="predicted"/>
<organism evidence="1 2">
    <name type="scientific">Artemisia annua</name>
    <name type="common">Sweet wormwood</name>
    <dbReference type="NCBI Taxonomy" id="35608"/>
    <lineage>
        <taxon>Eukaryota</taxon>
        <taxon>Viridiplantae</taxon>
        <taxon>Streptophyta</taxon>
        <taxon>Embryophyta</taxon>
        <taxon>Tracheophyta</taxon>
        <taxon>Spermatophyta</taxon>
        <taxon>Magnoliopsida</taxon>
        <taxon>eudicotyledons</taxon>
        <taxon>Gunneridae</taxon>
        <taxon>Pentapetalae</taxon>
        <taxon>asterids</taxon>
        <taxon>campanulids</taxon>
        <taxon>Asterales</taxon>
        <taxon>Asteraceae</taxon>
        <taxon>Asteroideae</taxon>
        <taxon>Anthemideae</taxon>
        <taxon>Artemisiinae</taxon>
        <taxon>Artemisia</taxon>
    </lineage>
</organism>
<accession>A0A2U1LMX7</accession>
<comment type="caution">
    <text evidence="1">The sequence shown here is derived from an EMBL/GenBank/DDBJ whole genome shotgun (WGS) entry which is preliminary data.</text>
</comment>
<evidence type="ECO:0000313" key="2">
    <source>
        <dbReference type="Proteomes" id="UP000245207"/>
    </source>
</evidence>